<name>A0ACB7Z0T3_9ERIC</name>
<comment type="caution">
    <text evidence="1">The sequence shown here is derived from an EMBL/GenBank/DDBJ whole genome shotgun (WGS) entry which is preliminary data.</text>
</comment>
<protein>
    <submittedName>
        <fullName evidence="1">Uncharacterized protein</fullName>
    </submittedName>
</protein>
<proteinExistence type="predicted"/>
<organism evidence="1 2">
    <name type="scientific">Vaccinium darrowii</name>
    <dbReference type="NCBI Taxonomy" id="229202"/>
    <lineage>
        <taxon>Eukaryota</taxon>
        <taxon>Viridiplantae</taxon>
        <taxon>Streptophyta</taxon>
        <taxon>Embryophyta</taxon>
        <taxon>Tracheophyta</taxon>
        <taxon>Spermatophyta</taxon>
        <taxon>Magnoliopsida</taxon>
        <taxon>eudicotyledons</taxon>
        <taxon>Gunneridae</taxon>
        <taxon>Pentapetalae</taxon>
        <taxon>asterids</taxon>
        <taxon>Ericales</taxon>
        <taxon>Ericaceae</taxon>
        <taxon>Vaccinioideae</taxon>
        <taxon>Vaccinieae</taxon>
        <taxon>Vaccinium</taxon>
    </lineage>
</organism>
<accession>A0ACB7Z0T3</accession>
<dbReference type="Proteomes" id="UP000828048">
    <property type="component" value="Chromosome 4"/>
</dbReference>
<reference evidence="1 2" key="1">
    <citation type="journal article" date="2021" name="Hortic Res">
        <title>High-quality reference genome and annotation aids understanding of berry development for evergreen blueberry (Vaccinium darrowii).</title>
        <authorList>
            <person name="Yu J."/>
            <person name="Hulse-Kemp A.M."/>
            <person name="Babiker E."/>
            <person name="Staton M."/>
        </authorList>
    </citation>
    <scope>NUCLEOTIDE SEQUENCE [LARGE SCALE GENOMIC DNA]</scope>
    <source>
        <strain evidence="2">cv. NJ 8807/NJ 8810</strain>
        <tissue evidence="1">Young leaf</tissue>
    </source>
</reference>
<evidence type="ECO:0000313" key="1">
    <source>
        <dbReference type="EMBL" id="KAH7859525.1"/>
    </source>
</evidence>
<gene>
    <name evidence="1" type="ORF">Vadar_002194</name>
</gene>
<sequence length="111" mass="12328">MCKLYIGEFDVSGYASDSLATARDMGKIPDIPAAVAAVKNPGSKIVYGDRHRELYPPGDPSKRAFSSLRDPRDDSSRVNTMNILRPLSPHLPIFSAEFFFVALFKHSFCSF</sequence>
<dbReference type="EMBL" id="CM037154">
    <property type="protein sequence ID" value="KAH7859525.1"/>
    <property type="molecule type" value="Genomic_DNA"/>
</dbReference>
<keyword evidence="2" id="KW-1185">Reference proteome</keyword>
<evidence type="ECO:0000313" key="2">
    <source>
        <dbReference type="Proteomes" id="UP000828048"/>
    </source>
</evidence>